<evidence type="ECO:0000313" key="3">
    <source>
        <dbReference type="Proteomes" id="UP000183567"/>
    </source>
</evidence>
<feature type="transmembrane region" description="Helical" evidence="1">
    <location>
        <begin position="40"/>
        <end position="58"/>
    </location>
</feature>
<name>A0A1J8Q7Q3_9AGAM</name>
<gene>
    <name evidence="2" type="ORF">AZE42_07772</name>
</gene>
<evidence type="ECO:0000256" key="1">
    <source>
        <dbReference type="SAM" id="Phobius"/>
    </source>
</evidence>
<dbReference type="Proteomes" id="UP000183567">
    <property type="component" value="Unassembled WGS sequence"/>
</dbReference>
<dbReference type="AlphaFoldDB" id="A0A1J8Q7Q3"/>
<dbReference type="EMBL" id="LVVM01005829">
    <property type="protein sequence ID" value="OJA09689.1"/>
    <property type="molecule type" value="Genomic_DNA"/>
</dbReference>
<proteinExistence type="predicted"/>
<keyword evidence="1" id="KW-0812">Transmembrane</keyword>
<comment type="caution">
    <text evidence="2">The sequence shown here is derived from an EMBL/GenBank/DDBJ whole genome shotgun (WGS) entry which is preliminary data.</text>
</comment>
<protein>
    <submittedName>
        <fullName evidence="2">Uncharacterized protein</fullName>
    </submittedName>
</protein>
<accession>A0A1J8Q7Q3</accession>
<feature type="transmembrane region" description="Helical" evidence="1">
    <location>
        <begin position="7"/>
        <end position="28"/>
    </location>
</feature>
<keyword evidence="3" id="KW-1185">Reference proteome</keyword>
<evidence type="ECO:0000313" key="2">
    <source>
        <dbReference type="EMBL" id="OJA09689.1"/>
    </source>
</evidence>
<reference evidence="2 3" key="1">
    <citation type="submission" date="2016-03" db="EMBL/GenBank/DDBJ databases">
        <title>Comparative genomics of the ectomycorrhizal sister species Rhizopogon vinicolor and Rhizopogon vesiculosus (Basidiomycota: Boletales) reveals a divergence of the mating type B locus.</title>
        <authorList>
            <person name="Mujic A.B."/>
            <person name="Kuo A."/>
            <person name="Tritt A."/>
            <person name="Lipzen A."/>
            <person name="Chen C."/>
            <person name="Johnson J."/>
            <person name="Sharma A."/>
            <person name="Barry K."/>
            <person name="Grigoriev I.V."/>
            <person name="Spatafora J.W."/>
        </authorList>
    </citation>
    <scope>NUCLEOTIDE SEQUENCE [LARGE SCALE GENOMIC DNA]</scope>
    <source>
        <strain evidence="2 3">AM-OR11-056</strain>
    </source>
</reference>
<sequence length="59" mass="6293">MNTAVRYVSMFLMAQIYTGFIIFTAWVSNSTSGPSKSSKQAVALAFVNAFSTLGHVVGS</sequence>
<keyword evidence="1" id="KW-1133">Transmembrane helix</keyword>
<keyword evidence="1" id="KW-0472">Membrane</keyword>
<organism evidence="2 3">
    <name type="scientific">Rhizopogon vesiculosus</name>
    <dbReference type="NCBI Taxonomy" id="180088"/>
    <lineage>
        <taxon>Eukaryota</taxon>
        <taxon>Fungi</taxon>
        <taxon>Dikarya</taxon>
        <taxon>Basidiomycota</taxon>
        <taxon>Agaricomycotina</taxon>
        <taxon>Agaricomycetes</taxon>
        <taxon>Agaricomycetidae</taxon>
        <taxon>Boletales</taxon>
        <taxon>Suillineae</taxon>
        <taxon>Rhizopogonaceae</taxon>
        <taxon>Rhizopogon</taxon>
    </lineage>
</organism>